<organism evidence="2 3">
    <name type="scientific">Trametes coccinea (strain BRFM310)</name>
    <name type="common">Pycnoporus coccineus</name>
    <dbReference type="NCBI Taxonomy" id="1353009"/>
    <lineage>
        <taxon>Eukaryota</taxon>
        <taxon>Fungi</taxon>
        <taxon>Dikarya</taxon>
        <taxon>Basidiomycota</taxon>
        <taxon>Agaricomycotina</taxon>
        <taxon>Agaricomycetes</taxon>
        <taxon>Polyporales</taxon>
        <taxon>Polyporaceae</taxon>
        <taxon>Trametes</taxon>
    </lineage>
</organism>
<feature type="compositionally biased region" description="Acidic residues" evidence="1">
    <location>
        <begin position="292"/>
        <end position="318"/>
    </location>
</feature>
<feature type="compositionally biased region" description="Polar residues" evidence="1">
    <location>
        <begin position="813"/>
        <end position="829"/>
    </location>
</feature>
<keyword evidence="3" id="KW-1185">Reference proteome</keyword>
<sequence>MPFPYAHIVNAPQQHPFSTPSHLLDDDDLDLDDICPVCESECTCPKKSAPTPASTATEPSASSTPSSAPSSSLQRPTHAGKNPLKIKLSLAKARKPPHPTSAHLSSAQDAGPSRSTTSNPSAAPAPKRRGRPPKALSAKFNAKKKMAADDMEYKARGTTATARKLYQPSVPAASTSAADLSDSTLSDYPADLPTFLPAASESTLSSSSASDSEIESSDTEDEGNMYQLLNELNDDSSRHATKLLPSHVGQQPPRRRDRGSGNKWEVRPRKKSVGAGEEDDEDESSADSADSSADESEDGDDENEEDEEDEDAEADADVEGGGLLCEPDADFDEEEEDERRSCIGITFPDNGWSEDEEESFDADLFFANLDGSSDSGSSSPGEHYADLRDVSGSFSADEEDALLLMDIDPSVQLRRSGGEFEIGVELDNLSFGWDGQLLLTNSRMSDGLGLSFGMGGPDDDTDMFSASGSDATDSEFDDDDGSGTGTVMLQESDGDTTEDELVDSDGLPNSRAMMLFRWPSTVSAINPLSTVNPFASPPVDASPSTRIALATISSQRRSPPPTPGDILSGRMSMEELEDIEMDKEKSSSPSLGRRRGAPLMGEFVVEGAELPKQAAIVAAGKEVPSFYPRPARAPRIVEPPQQQQQEAQIEDVFMSALRPPMTMPTESSDEAQQSGGLTQQSYTSDLDHSSTEAIELDDVLDSSLLDSEPSTQEGETDAPGDANSLSSPIKGPGSHMHSLSRWDRIPMATFRRTRETATASGVDGAASDTGLGNVLQYRGVGALMGGMAPLFTPPLDKMSRASARKRKTRTSHSHGASPTLSARDSSSVLGSPFAPSASGSGSGSMQQQQGFPHTGKSKKELKKEKAMMKRKLGAKSAQYRHHPAPHRTAHHHHHHHAHLPNHKSRANNAVQRPSFFQGAGAGVPSLAI</sequence>
<feature type="compositionally biased region" description="Acidic residues" evidence="1">
    <location>
        <begin position="472"/>
        <end position="481"/>
    </location>
</feature>
<feature type="compositionally biased region" description="Polar residues" evidence="1">
    <location>
        <begin position="11"/>
        <end position="21"/>
    </location>
</feature>
<evidence type="ECO:0000313" key="2">
    <source>
        <dbReference type="EMBL" id="OSD03013.1"/>
    </source>
</evidence>
<evidence type="ECO:0000256" key="1">
    <source>
        <dbReference type="SAM" id="MobiDB-lite"/>
    </source>
</evidence>
<feature type="compositionally biased region" description="Acidic residues" evidence="1">
    <location>
        <begin position="276"/>
        <end position="285"/>
    </location>
</feature>
<feature type="region of interest" description="Disordered" evidence="1">
    <location>
        <begin position="793"/>
        <end position="869"/>
    </location>
</feature>
<feature type="compositionally biased region" description="Acidic residues" evidence="1">
    <location>
        <begin position="212"/>
        <end position="223"/>
    </location>
</feature>
<proteinExistence type="predicted"/>
<feature type="compositionally biased region" description="Low complexity" evidence="1">
    <location>
        <begin position="198"/>
        <end position="211"/>
    </location>
</feature>
<feature type="compositionally biased region" description="Low complexity" evidence="1">
    <location>
        <begin position="172"/>
        <end position="187"/>
    </location>
</feature>
<protein>
    <submittedName>
        <fullName evidence="2">Uncharacterized protein</fullName>
    </submittedName>
</protein>
<dbReference type="OrthoDB" id="3259498at2759"/>
<evidence type="ECO:0000313" key="3">
    <source>
        <dbReference type="Proteomes" id="UP000193067"/>
    </source>
</evidence>
<feature type="region of interest" description="Disordered" evidence="1">
    <location>
        <begin position="42"/>
        <end position="358"/>
    </location>
</feature>
<feature type="region of interest" description="Disordered" evidence="1">
    <location>
        <begin position="705"/>
        <end position="742"/>
    </location>
</feature>
<feature type="compositionally biased region" description="Basic residues" evidence="1">
    <location>
        <begin position="802"/>
        <end position="812"/>
    </location>
</feature>
<feature type="region of interest" description="Disordered" evidence="1">
    <location>
        <begin position="659"/>
        <end position="688"/>
    </location>
</feature>
<feature type="compositionally biased region" description="Basic and acidic residues" evidence="1">
    <location>
        <begin position="857"/>
        <end position="867"/>
    </location>
</feature>
<name>A0A1Y2IQP2_TRAC3</name>
<feature type="compositionally biased region" description="Acidic residues" evidence="1">
    <location>
        <begin position="492"/>
        <end position="501"/>
    </location>
</feature>
<feature type="region of interest" description="Disordered" evidence="1">
    <location>
        <begin position="1"/>
        <end position="30"/>
    </location>
</feature>
<feature type="compositionally biased region" description="Basic and acidic residues" evidence="1">
    <location>
        <begin position="258"/>
        <end position="267"/>
    </location>
</feature>
<dbReference type="Proteomes" id="UP000193067">
    <property type="component" value="Unassembled WGS sequence"/>
</dbReference>
<gene>
    <name evidence="2" type="ORF">PYCCODRAFT_1467320</name>
</gene>
<reference evidence="2 3" key="1">
    <citation type="journal article" date="2015" name="Biotechnol. Biofuels">
        <title>Enhanced degradation of softwood versus hardwood by the white-rot fungus Pycnoporus coccineus.</title>
        <authorList>
            <person name="Couturier M."/>
            <person name="Navarro D."/>
            <person name="Chevret D."/>
            <person name="Henrissat B."/>
            <person name="Piumi F."/>
            <person name="Ruiz-Duenas F.J."/>
            <person name="Martinez A.T."/>
            <person name="Grigoriev I.V."/>
            <person name="Riley R."/>
            <person name="Lipzen A."/>
            <person name="Berrin J.G."/>
            <person name="Master E.R."/>
            <person name="Rosso M.N."/>
        </authorList>
    </citation>
    <scope>NUCLEOTIDE SEQUENCE [LARGE SCALE GENOMIC DNA]</scope>
    <source>
        <strain evidence="2 3">BRFM310</strain>
    </source>
</reference>
<feature type="compositionally biased region" description="Acidic residues" evidence="1">
    <location>
        <begin position="327"/>
        <end position="337"/>
    </location>
</feature>
<feature type="compositionally biased region" description="Low complexity" evidence="1">
    <location>
        <begin position="48"/>
        <end position="72"/>
    </location>
</feature>
<dbReference type="EMBL" id="KZ084102">
    <property type="protein sequence ID" value="OSD03013.1"/>
    <property type="molecule type" value="Genomic_DNA"/>
</dbReference>
<dbReference type="AlphaFoldDB" id="A0A1Y2IQP2"/>
<accession>A0A1Y2IQP2</accession>
<feature type="region of interest" description="Disordered" evidence="1">
    <location>
        <begin position="459"/>
        <end position="501"/>
    </location>
</feature>
<feature type="compositionally biased region" description="Polar residues" evidence="1">
    <location>
        <begin position="102"/>
        <end position="121"/>
    </location>
</feature>
<feature type="compositionally biased region" description="Basic and acidic residues" evidence="1">
    <location>
        <begin position="146"/>
        <end position="155"/>
    </location>
</feature>
<dbReference type="STRING" id="1353009.A0A1Y2IQP2"/>
<feature type="compositionally biased region" description="Polar residues" evidence="1">
    <location>
        <begin position="664"/>
        <end position="684"/>
    </location>
</feature>
<feature type="compositionally biased region" description="Low complexity" evidence="1">
    <location>
        <begin position="830"/>
        <end position="851"/>
    </location>
</feature>